<dbReference type="Proteomes" id="UP001595872">
    <property type="component" value="Unassembled WGS sequence"/>
</dbReference>
<comment type="caution">
    <text evidence="1">The sequence shown here is derived from an EMBL/GenBank/DDBJ whole genome shotgun (WGS) entry which is preliminary data.</text>
</comment>
<dbReference type="InterPro" id="IPR016024">
    <property type="entry name" value="ARM-type_fold"/>
</dbReference>
<dbReference type="RefSeq" id="WP_378253677.1">
    <property type="nucleotide sequence ID" value="NZ_JBHSIT010000002.1"/>
</dbReference>
<accession>A0ABV9TW73</accession>
<dbReference type="Gene3D" id="1.25.10.10">
    <property type="entry name" value="Leucine-rich Repeat Variant"/>
    <property type="match status" value="3"/>
</dbReference>
<dbReference type="SUPFAM" id="SSF48371">
    <property type="entry name" value="ARM repeat"/>
    <property type="match status" value="1"/>
</dbReference>
<dbReference type="InterPro" id="IPR011989">
    <property type="entry name" value="ARM-like"/>
</dbReference>
<dbReference type="EMBL" id="JBHSIT010000002">
    <property type="protein sequence ID" value="MFC4907703.1"/>
    <property type="molecule type" value="Genomic_DNA"/>
</dbReference>
<name>A0ABV9TW73_9ACTN</name>
<reference evidence="2" key="1">
    <citation type="journal article" date="2019" name="Int. J. Syst. Evol. Microbiol.">
        <title>The Global Catalogue of Microorganisms (GCM) 10K type strain sequencing project: providing services to taxonomists for standard genome sequencing and annotation.</title>
        <authorList>
            <consortium name="The Broad Institute Genomics Platform"/>
            <consortium name="The Broad Institute Genome Sequencing Center for Infectious Disease"/>
            <person name="Wu L."/>
            <person name="Ma J."/>
        </authorList>
    </citation>
    <scope>NUCLEOTIDE SEQUENCE [LARGE SCALE GENOMIC DNA]</scope>
    <source>
        <strain evidence="2">KLKA75</strain>
    </source>
</reference>
<sequence length="685" mass="71676">MLAEIDDIDWASRTGAYGPAVEAPDILRAMASKDEETAAEGRDGFYSSLWHQGSVYPATTAAVPFLVELAVAPDVHERAELLFVLGALCDPAHSYGAEHAAVRAAVAARSDALVPLLADPDPLVREHAAYTVAHCGPHTRPALRRRWDVEREPQVRTSLVLGLALHEPDAEFLHAAVSEAFPVPVAAALALARARQPFPPEILPSVAAALVRDDVPQGPWWGGSRAVLPEVLDHLDGPTARALTAAATAGRPDATASHAKDRARVADALVTRFLHRRSAPLEAMPLLRELLNDPDPEAREAAVRAAAHAGRPAAAVADELTRIALGDPDSRTTGTALATLMRLDDPRWHQPVLREWAAGRDVAELRLLYTYPPAFDAGLLAAARRRLAAQLAEGLSGNPVIAVVNLLGAWGPAAAGAVPELVDALEAAPWAVPAVLGGMGPAARPALDALRRTADAGSVRAAHAVWRISRDPEPLVAAATRPSFWSKRGLDWDLNLVADAGPATAPLAPRALPLLTGAAAETYPDRGAQISAARLVWLATADPDPVLPTVAAVLDAGDVPARAAAALAAEMGPAASPLVPALRRTLDDEGCRVEAARALGRLGADPADVIAPLLAAAADPTGGRGADAVAALVEMRAVAAAPGLAELADRDERIVTAGGYDDLVWQDDRLRHLLRRAVTDLTSTT</sequence>
<keyword evidence="2" id="KW-1185">Reference proteome</keyword>
<dbReference type="Pfam" id="PF13646">
    <property type="entry name" value="HEAT_2"/>
    <property type="match status" value="1"/>
</dbReference>
<protein>
    <submittedName>
        <fullName evidence="1">HEAT repeat domain-containing protein</fullName>
    </submittedName>
</protein>
<evidence type="ECO:0000313" key="1">
    <source>
        <dbReference type="EMBL" id="MFC4907703.1"/>
    </source>
</evidence>
<organism evidence="1 2">
    <name type="scientific">Actinomadura gamaensis</name>
    <dbReference type="NCBI Taxonomy" id="1763541"/>
    <lineage>
        <taxon>Bacteria</taxon>
        <taxon>Bacillati</taxon>
        <taxon>Actinomycetota</taxon>
        <taxon>Actinomycetes</taxon>
        <taxon>Streptosporangiales</taxon>
        <taxon>Thermomonosporaceae</taxon>
        <taxon>Actinomadura</taxon>
    </lineage>
</organism>
<evidence type="ECO:0000313" key="2">
    <source>
        <dbReference type="Proteomes" id="UP001595872"/>
    </source>
</evidence>
<proteinExistence type="predicted"/>
<gene>
    <name evidence="1" type="ORF">ACFPCY_10255</name>
</gene>